<feature type="transmembrane region" description="Helical" evidence="8">
    <location>
        <begin position="835"/>
        <end position="855"/>
    </location>
</feature>
<feature type="transmembrane region" description="Helical" evidence="8">
    <location>
        <begin position="791"/>
        <end position="815"/>
    </location>
</feature>
<evidence type="ECO:0000313" key="11">
    <source>
        <dbReference type="Proteomes" id="UP000254425"/>
    </source>
</evidence>
<dbReference type="InterPro" id="IPR003838">
    <property type="entry name" value="ABC3_permease_C"/>
</dbReference>
<dbReference type="AlphaFoldDB" id="A0A345XJB5"/>
<dbReference type="Pfam" id="PF02687">
    <property type="entry name" value="FtsX"/>
    <property type="match status" value="2"/>
</dbReference>
<feature type="transmembrane region" description="Helical" evidence="8">
    <location>
        <begin position="275"/>
        <end position="302"/>
    </location>
</feature>
<proteinExistence type="inferred from homology"/>
<keyword evidence="5 8" id="KW-0472">Membrane</keyword>
<dbReference type="PANTHER" id="PTHR30572:SF4">
    <property type="entry name" value="ABC TRANSPORTER PERMEASE YTRF"/>
    <property type="match status" value="1"/>
</dbReference>
<evidence type="ECO:0000256" key="2">
    <source>
        <dbReference type="ARBA" id="ARBA00022475"/>
    </source>
</evidence>
<feature type="transmembrane region" description="Helical" evidence="8">
    <location>
        <begin position="421"/>
        <end position="442"/>
    </location>
</feature>
<feature type="transmembrane region" description="Helical" evidence="8">
    <location>
        <begin position="322"/>
        <end position="344"/>
    </location>
</feature>
<keyword evidence="2" id="KW-1003">Cell membrane</keyword>
<evidence type="ECO:0000256" key="6">
    <source>
        <dbReference type="ARBA" id="ARBA00038076"/>
    </source>
</evidence>
<gene>
    <name evidence="10" type="ORF">DVA86_02770</name>
</gene>
<evidence type="ECO:0000256" key="4">
    <source>
        <dbReference type="ARBA" id="ARBA00022989"/>
    </source>
</evidence>
<feature type="transmembrane region" description="Helical" evidence="8">
    <location>
        <begin position="746"/>
        <end position="770"/>
    </location>
</feature>
<dbReference type="KEGG" id="sarm:DVA86_02770"/>
<keyword evidence="11" id="KW-1185">Reference proteome</keyword>
<feature type="transmembrane region" description="Helical" evidence="8">
    <location>
        <begin position="454"/>
        <end position="479"/>
    </location>
</feature>
<dbReference type="Proteomes" id="UP000254425">
    <property type="component" value="Chromosome"/>
</dbReference>
<feature type="domain" description="ABC3 transporter permease C-terminal" evidence="9">
    <location>
        <begin position="281"/>
        <end position="399"/>
    </location>
</feature>
<dbReference type="InterPro" id="IPR050250">
    <property type="entry name" value="Macrolide_Exporter_MacB"/>
</dbReference>
<comment type="subcellular location">
    <subcellularLocation>
        <location evidence="1">Cell membrane</location>
        <topology evidence="1">Multi-pass membrane protein</topology>
    </subcellularLocation>
</comment>
<evidence type="ECO:0000256" key="5">
    <source>
        <dbReference type="ARBA" id="ARBA00023136"/>
    </source>
</evidence>
<keyword evidence="4 8" id="KW-1133">Transmembrane helix</keyword>
<comment type="similarity">
    <text evidence="6">Belongs to the ABC-4 integral membrane protein family.</text>
</comment>
<dbReference type="GO" id="GO:0022857">
    <property type="term" value="F:transmembrane transporter activity"/>
    <property type="evidence" value="ECO:0007669"/>
    <property type="project" value="TreeGrafter"/>
</dbReference>
<evidence type="ECO:0000313" key="10">
    <source>
        <dbReference type="EMBL" id="AXK31731.1"/>
    </source>
</evidence>
<dbReference type="PANTHER" id="PTHR30572">
    <property type="entry name" value="MEMBRANE COMPONENT OF TRANSPORTER-RELATED"/>
    <property type="match status" value="1"/>
</dbReference>
<organism evidence="10 11">
    <name type="scientific">Streptomyces armeniacus</name>
    <dbReference type="NCBI Taxonomy" id="83291"/>
    <lineage>
        <taxon>Bacteria</taxon>
        <taxon>Bacillati</taxon>
        <taxon>Actinomycetota</taxon>
        <taxon>Actinomycetes</taxon>
        <taxon>Kitasatosporales</taxon>
        <taxon>Streptomycetaceae</taxon>
        <taxon>Streptomyces</taxon>
    </lineage>
</organism>
<feature type="compositionally biased region" description="Polar residues" evidence="7">
    <location>
        <begin position="617"/>
        <end position="627"/>
    </location>
</feature>
<keyword evidence="3 8" id="KW-0812">Transmembrane</keyword>
<dbReference type="EMBL" id="CP031320">
    <property type="protein sequence ID" value="AXK31731.1"/>
    <property type="molecule type" value="Genomic_DNA"/>
</dbReference>
<accession>A0A345XJB5</accession>
<protein>
    <submittedName>
        <fullName evidence="10">ABC transporter permease</fullName>
    </submittedName>
</protein>
<dbReference type="GO" id="GO:0005886">
    <property type="term" value="C:plasma membrane"/>
    <property type="evidence" value="ECO:0007669"/>
    <property type="project" value="UniProtKB-SubCell"/>
</dbReference>
<sequence>MWALAVRSLRHRKGGFAATFLALFFGVVIVMACGGLLETGVRNNAPPERLARADVLVTGDRSYGLPGRSADDAESAVLEERVPVDGAALDAVRGVDGVGTAVAERTFDAALLTEGGGRTDVRGHGWASAPLAPYELQGGGESDGESGARKGRAPQGPDEVVLDARTARAAHAGVGDRVRLAAHGGSAVYTVTGIASPRVEGGVERHTVFFSDARADALAGGEIADIAVTAASGQDVGELASRVGDALDGTPVKVVTGDDRGAVEYPEVLSGREQLIPLAAVFGGLAALVAVFVVSGTVALSVQQRQREFALMRAVGGTPRQLRRMLLGETLMVALLAAALGWFAGPPAGEWLFERLVNGGMVAHVVEYRSGWVPAVAAGGALLLTALAGGWAGARRGVRARPTEALAEAAQQERWLHPVRLILALVFLGGAAALAIITVKVFDGPIAASTAGPTVMAAAMGLALLGPGLTKLMMLLLSGPVRAFSGVGGELAVLNSRARAVRLAAVVTPIMLATGMATGQLYLQTTQVAAGEEAFQEHLRADAVVSSAAGGVDPALLDTVRRTDGVAAASAYVTSTGFVERGKAGNGSGGENGGSGAERGTGEDGLPLQGVSAEGVTKTTSVSATSGSLAHLRGRTIALPESEASAYGVAVGDTVRLRLGDRARVDVRVVALFEGRAGYGSALTPATLLAPHTTDGLPEQILIRAEDGADPAGPLAELAARHPGLAVADRDALLDANAEDVRTQAWINYLMVGMIVAYTAIAVVNSLVMATRNRRREFGLQRLAGATSGQVLRMVTIEALLATAMGVVLGTLAASTSLIPFSVAAADSWWPSGPLWIYGAIVATAAGLALSATLLPTWAALRSRPAQAALAAE</sequence>
<feature type="transmembrane region" description="Helical" evidence="8">
    <location>
        <begin position="16"/>
        <end position="37"/>
    </location>
</feature>
<feature type="domain" description="ABC3 transporter permease C-terminal" evidence="9">
    <location>
        <begin position="750"/>
        <end position="863"/>
    </location>
</feature>
<dbReference type="PROSITE" id="PS51257">
    <property type="entry name" value="PROKAR_LIPOPROTEIN"/>
    <property type="match status" value="1"/>
</dbReference>
<feature type="compositionally biased region" description="Gly residues" evidence="7">
    <location>
        <begin position="584"/>
        <end position="599"/>
    </location>
</feature>
<evidence type="ECO:0000256" key="1">
    <source>
        <dbReference type="ARBA" id="ARBA00004651"/>
    </source>
</evidence>
<evidence type="ECO:0000259" key="9">
    <source>
        <dbReference type="Pfam" id="PF02687"/>
    </source>
</evidence>
<feature type="transmembrane region" description="Helical" evidence="8">
    <location>
        <begin position="500"/>
        <end position="523"/>
    </location>
</feature>
<feature type="region of interest" description="Disordered" evidence="7">
    <location>
        <begin position="581"/>
        <end position="627"/>
    </location>
</feature>
<feature type="region of interest" description="Disordered" evidence="7">
    <location>
        <begin position="130"/>
        <end position="157"/>
    </location>
</feature>
<evidence type="ECO:0000256" key="3">
    <source>
        <dbReference type="ARBA" id="ARBA00022692"/>
    </source>
</evidence>
<dbReference type="RefSeq" id="WP_208875461.1">
    <property type="nucleotide sequence ID" value="NZ_CP031320.1"/>
</dbReference>
<reference evidence="10 11" key="1">
    <citation type="submission" date="2018-07" db="EMBL/GenBank/DDBJ databases">
        <title>Draft genome of the type strain Streptomyces armeniacus ATCC 15676.</title>
        <authorList>
            <person name="Labana P."/>
            <person name="Gosse J.T."/>
            <person name="Boddy C.N."/>
        </authorList>
    </citation>
    <scope>NUCLEOTIDE SEQUENCE [LARGE SCALE GENOMIC DNA]</scope>
    <source>
        <strain evidence="10 11">ATCC 15676</strain>
    </source>
</reference>
<evidence type="ECO:0000256" key="8">
    <source>
        <dbReference type="SAM" id="Phobius"/>
    </source>
</evidence>
<feature type="transmembrane region" description="Helical" evidence="8">
    <location>
        <begin position="371"/>
        <end position="392"/>
    </location>
</feature>
<evidence type="ECO:0000256" key="7">
    <source>
        <dbReference type="SAM" id="MobiDB-lite"/>
    </source>
</evidence>
<name>A0A345XJB5_9ACTN</name>